<dbReference type="InterPro" id="IPR001781">
    <property type="entry name" value="Znf_LIM"/>
</dbReference>
<protein>
    <recommendedName>
        <fullName evidence="7">LIM zinc-binding domain-containing protein</fullName>
    </recommendedName>
</protein>
<dbReference type="AlphaFoldDB" id="A0A9Q0KH12"/>
<evidence type="ECO:0000259" key="7">
    <source>
        <dbReference type="PROSITE" id="PS50023"/>
    </source>
</evidence>
<dbReference type="Proteomes" id="UP001141806">
    <property type="component" value="Unassembled WGS sequence"/>
</dbReference>
<dbReference type="PROSITE" id="PS00478">
    <property type="entry name" value="LIM_DOMAIN_1"/>
    <property type="match status" value="2"/>
</dbReference>
<dbReference type="OrthoDB" id="25414at2759"/>
<dbReference type="GO" id="GO:0046872">
    <property type="term" value="F:metal ion binding"/>
    <property type="evidence" value="ECO:0007669"/>
    <property type="project" value="UniProtKB-KW"/>
</dbReference>
<gene>
    <name evidence="8" type="ORF">NE237_003547</name>
</gene>
<evidence type="ECO:0000256" key="2">
    <source>
        <dbReference type="ARBA" id="ARBA00022737"/>
    </source>
</evidence>
<accession>A0A9Q0KH12</accession>
<keyword evidence="4 5" id="KW-0440">LIM domain</keyword>
<dbReference type="PANTHER" id="PTHR24209:SF7">
    <property type="entry name" value="PROTEIN DA1-RELATED 2"/>
    <property type="match status" value="1"/>
</dbReference>
<keyword evidence="2" id="KW-0677">Repeat</keyword>
<evidence type="ECO:0000313" key="9">
    <source>
        <dbReference type="Proteomes" id="UP001141806"/>
    </source>
</evidence>
<keyword evidence="1 5" id="KW-0479">Metal-binding</keyword>
<dbReference type="Pfam" id="PF00412">
    <property type="entry name" value="LIM"/>
    <property type="match status" value="2"/>
</dbReference>
<name>A0A9Q0KH12_9MAGN</name>
<keyword evidence="3 5" id="KW-0862">Zinc</keyword>
<feature type="region of interest" description="Disordered" evidence="6">
    <location>
        <begin position="72"/>
        <end position="101"/>
    </location>
</feature>
<dbReference type="InterPro" id="IPR045218">
    <property type="entry name" value="DA1-like"/>
</dbReference>
<evidence type="ECO:0000256" key="5">
    <source>
        <dbReference type="PROSITE-ProRule" id="PRU00125"/>
    </source>
</evidence>
<dbReference type="FunFam" id="2.10.110.10:FF:000107">
    <property type="entry name" value="Protein DA1-related 2"/>
    <property type="match status" value="1"/>
</dbReference>
<dbReference type="PROSITE" id="PS50023">
    <property type="entry name" value="LIM_DOMAIN_2"/>
    <property type="match status" value="2"/>
</dbReference>
<comment type="caution">
    <text evidence="8">The sequence shown here is derived from an EMBL/GenBank/DDBJ whole genome shotgun (WGS) entry which is preliminary data.</text>
</comment>
<dbReference type="SMART" id="SM00132">
    <property type="entry name" value="LIM"/>
    <property type="match status" value="2"/>
</dbReference>
<dbReference type="Gene3D" id="2.10.110.10">
    <property type="entry name" value="Cysteine Rich Protein"/>
    <property type="match status" value="2"/>
</dbReference>
<feature type="compositionally biased region" description="Basic and acidic residues" evidence="6">
    <location>
        <begin position="92"/>
        <end position="101"/>
    </location>
</feature>
<dbReference type="GO" id="GO:0043130">
    <property type="term" value="F:ubiquitin binding"/>
    <property type="evidence" value="ECO:0007669"/>
    <property type="project" value="TreeGrafter"/>
</dbReference>
<dbReference type="EMBL" id="JAMYWD010000005">
    <property type="protein sequence ID" value="KAJ4970448.1"/>
    <property type="molecule type" value="Genomic_DNA"/>
</dbReference>
<dbReference type="CDD" id="cd09396">
    <property type="entry name" value="LIM_DA1"/>
    <property type="match status" value="2"/>
</dbReference>
<reference evidence="8" key="1">
    <citation type="journal article" date="2023" name="Plant J.">
        <title>The genome of the king protea, Protea cynaroides.</title>
        <authorList>
            <person name="Chang J."/>
            <person name="Duong T.A."/>
            <person name="Schoeman C."/>
            <person name="Ma X."/>
            <person name="Roodt D."/>
            <person name="Barker N."/>
            <person name="Li Z."/>
            <person name="Van de Peer Y."/>
            <person name="Mizrachi E."/>
        </authorList>
    </citation>
    <scope>NUCLEOTIDE SEQUENCE</scope>
    <source>
        <tissue evidence="8">Young leaves</tissue>
    </source>
</reference>
<dbReference type="SUPFAM" id="SSF57716">
    <property type="entry name" value="Glucocorticoid receptor-like (DNA-binding domain)"/>
    <property type="match status" value="2"/>
</dbReference>
<organism evidence="8 9">
    <name type="scientific">Protea cynaroides</name>
    <dbReference type="NCBI Taxonomy" id="273540"/>
    <lineage>
        <taxon>Eukaryota</taxon>
        <taxon>Viridiplantae</taxon>
        <taxon>Streptophyta</taxon>
        <taxon>Embryophyta</taxon>
        <taxon>Tracheophyta</taxon>
        <taxon>Spermatophyta</taxon>
        <taxon>Magnoliopsida</taxon>
        <taxon>Proteales</taxon>
        <taxon>Proteaceae</taxon>
        <taxon>Protea</taxon>
    </lineage>
</organism>
<dbReference type="PANTHER" id="PTHR24209">
    <property type="entry name" value="PROTEIN DA1-RELATED 2"/>
    <property type="match status" value="1"/>
</dbReference>
<feature type="domain" description="LIM zinc-binding" evidence="7">
    <location>
        <begin position="512"/>
        <end position="572"/>
    </location>
</feature>
<evidence type="ECO:0000256" key="4">
    <source>
        <dbReference type="ARBA" id="ARBA00023038"/>
    </source>
</evidence>
<evidence type="ECO:0000256" key="3">
    <source>
        <dbReference type="ARBA" id="ARBA00022833"/>
    </source>
</evidence>
<dbReference type="InterPro" id="IPR022087">
    <property type="entry name" value="DA1-like_dom"/>
</dbReference>
<evidence type="ECO:0000256" key="1">
    <source>
        <dbReference type="ARBA" id="ARBA00022723"/>
    </source>
</evidence>
<dbReference type="Pfam" id="PF12315">
    <property type="entry name" value="DA1-like"/>
    <property type="match status" value="2"/>
</dbReference>
<feature type="domain" description="LIM zinc-binding" evidence="7">
    <location>
        <begin position="159"/>
        <end position="219"/>
    </location>
</feature>
<evidence type="ECO:0000256" key="6">
    <source>
        <dbReference type="SAM" id="MobiDB-lite"/>
    </source>
</evidence>
<keyword evidence="9" id="KW-1185">Reference proteome</keyword>
<sequence>MSDLNKNLSLSKLDFDKIEALVSTFMSSSGVNHLTQACVYGQFLSSDAEKKSSFMKWISKVFKMRSGRGAMSGRHPQFLGDESMVSHAPARSTDDRSRTENDELDHAIALPLAEDLKKPNGYRSRTNNGEEPARALKEKLNMPGYPPYPPPQYFPGGYRFCGGCNRQIGSGNYLGCIGAFWHPECFRCRACHHPISDHEFSLSGKDPYHKSCFKELHHPKCEVCNIYIPTNGAGLIEYRSHPFWCQKYCPSHEYDNTARCCSCERLESWNARYISLGDGRSLCFECMESAIMDTGDCQPLYHAIRDYYEGMNMKLDQQIPMLLVERQALNEAIEGEKNGHHHMPETRGLCLSEEQTVSGIHRRPRIGGSRLRGMKTHSQKLTRKCEVTAILVLYGLPRLLTGSILAHELMHGWLRLKGYHNLSPEVEEGICQVLSYMWLESEAVGHQSIVLVDAVTGRTTNKLVEAVSDGSTSPLLFHKLTNLVSVKLNKDKLSALEGAYHPQLSSYFSGGRFCGGCHRQIGSGNYLGCIGAFWHPECFCCHACHHPITEHEFSLSGKDPYHKSYLKELHHPKCEVCRKYSWNARYISLGDGWSLCFECMESAIMDTSDCQPLYHAIRDFYEGMNMKIDQQIPMLLGHHHMPLTRGLCLSKERAVSSIHRRPRIRGNRLIGKKTHPQKLGGKCEVTAIIVLYGLPRCSKIFQRDEPQIPITYWTTTKVVGLHRIYEFCDGDHKQWVTSPLSSLKLLLEEQRSSLKLLLMVKTLQPYWGCEVSVMKSSKALQSGYLRTRGQYRWK</sequence>
<evidence type="ECO:0000313" key="8">
    <source>
        <dbReference type="EMBL" id="KAJ4970448.1"/>
    </source>
</evidence>
<proteinExistence type="predicted"/>